<sequence>MYGAGVEVSIPPAAMPLVPLKTQQARPVIYTSALMSSTRRTRVFMACTHCRRRKIRCKTDDTGLHPCERCVRKGYTCSYVAVGDEGTYAPPQQAAAAQSQTQSHLNSRPPVPPASTFYGHPNIPQLSMSAQSTFNNHPIAPHPYFLQSPNPPTYPIRGVDWHGYPQLNTNNFVPHGSGAQPVQSFSRRHYRTILPRGAENSGAAHEDHRVPAARQELSRQDPSFSAPIASSSTWDLNAQLTPQTVTMGMGPVIPASLCICRPDLPCFCGARYRGG</sequence>
<comment type="subcellular location">
    <subcellularLocation>
        <location evidence="1">Nucleus</location>
    </subcellularLocation>
</comment>
<organism evidence="7 8">
    <name type="scientific">Roridomyces roridus</name>
    <dbReference type="NCBI Taxonomy" id="1738132"/>
    <lineage>
        <taxon>Eukaryota</taxon>
        <taxon>Fungi</taxon>
        <taxon>Dikarya</taxon>
        <taxon>Basidiomycota</taxon>
        <taxon>Agaricomycotina</taxon>
        <taxon>Agaricomycetes</taxon>
        <taxon>Agaricomycetidae</taxon>
        <taxon>Agaricales</taxon>
        <taxon>Marasmiineae</taxon>
        <taxon>Mycenaceae</taxon>
        <taxon>Roridomyces</taxon>
    </lineage>
</organism>
<dbReference type="SUPFAM" id="SSF57701">
    <property type="entry name" value="Zn2/Cys6 DNA-binding domain"/>
    <property type="match status" value="1"/>
</dbReference>
<dbReference type="GO" id="GO:0008270">
    <property type="term" value="F:zinc ion binding"/>
    <property type="evidence" value="ECO:0007669"/>
    <property type="project" value="InterPro"/>
</dbReference>
<keyword evidence="5" id="KW-0539">Nucleus</keyword>
<reference evidence="7" key="1">
    <citation type="submission" date="2023-03" db="EMBL/GenBank/DDBJ databases">
        <title>Massive genome expansion in bonnet fungi (Mycena s.s.) driven by repeated elements and novel gene families across ecological guilds.</title>
        <authorList>
            <consortium name="Lawrence Berkeley National Laboratory"/>
            <person name="Harder C.B."/>
            <person name="Miyauchi S."/>
            <person name="Viragh M."/>
            <person name="Kuo A."/>
            <person name="Thoen E."/>
            <person name="Andreopoulos B."/>
            <person name="Lu D."/>
            <person name="Skrede I."/>
            <person name="Drula E."/>
            <person name="Henrissat B."/>
            <person name="Morin E."/>
            <person name="Kohler A."/>
            <person name="Barry K."/>
            <person name="LaButti K."/>
            <person name="Morin E."/>
            <person name="Salamov A."/>
            <person name="Lipzen A."/>
            <person name="Mereny Z."/>
            <person name="Hegedus B."/>
            <person name="Baldrian P."/>
            <person name="Stursova M."/>
            <person name="Weitz H."/>
            <person name="Taylor A."/>
            <person name="Grigoriev I.V."/>
            <person name="Nagy L.G."/>
            <person name="Martin F."/>
            <person name="Kauserud H."/>
        </authorList>
    </citation>
    <scope>NUCLEOTIDE SEQUENCE</scope>
    <source>
        <strain evidence="7">9284</strain>
    </source>
</reference>
<evidence type="ECO:0000256" key="1">
    <source>
        <dbReference type="ARBA" id="ARBA00004123"/>
    </source>
</evidence>
<dbReference type="Gene3D" id="4.10.240.10">
    <property type="entry name" value="Zn(2)-C6 fungal-type DNA-binding domain"/>
    <property type="match status" value="1"/>
</dbReference>
<dbReference type="GO" id="GO:0043565">
    <property type="term" value="F:sequence-specific DNA binding"/>
    <property type="evidence" value="ECO:0007669"/>
    <property type="project" value="TreeGrafter"/>
</dbReference>
<keyword evidence="2" id="KW-0805">Transcription regulation</keyword>
<evidence type="ECO:0000313" key="8">
    <source>
        <dbReference type="Proteomes" id="UP001221142"/>
    </source>
</evidence>
<accession>A0AAD7BLA1</accession>
<dbReference type="GO" id="GO:0000981">
    <property type="term" value="F:DNA-binding transcription factor activity, RNA polymerase II-specific"/>
    <property type="evidence" value="ECO:0007669"/>
    <property type="project" value="InterPro"/>
</dbReference>
<keyword evidence="3" id="KW-0238">DNA-binding</keyword>
<proteinExistence type="predicted"/>
<dbReference type="AlphaFoldDB" id="A0AAD7BLA1"/>
<dbReference type="PANTHER" id="PTHR47540">
    <property type="entry name" value="THIAMINE REPRESSIBLE GENES REGULATORY PROTEIN THI5"/>
    <property type="match status" value="1"/>
</dbReference>
<dbReference type="PANTHER" id="PTHR47540:SF2">
    <property type="entry name" value="ZN(II)2CYS6 TRANSCRIPTION FACTOR (EUROFUNG)"/>
    <property type="match status" value="1"/>
</dbReference>
<dbReference type="CDD" id="cd00067">
    <property type="entry name" value="GAL4"/>
    <property type="match status" value="1"/>
</dbReference>
<dbReference type="EMBL" id="JARKIF010000013">
    <property type="protein sequence ID" value="KAJ7624558.1"/>
    <property type="molecule type" value="Genomic_DNA"/>
</dbReference>
<evidence type="ECO:0000313" key="7">
    <source>
        <dbReference type="EMBL" id="KAJ7624558.1"/>
    </source>
</evidence>
<keyword evidence="8" id="KW-1185">Reference proteome</keyword>
<dbReference type="InterPro" id="IPR001138">
    <property type="entry name" value="Zn2Cys6_DnaBD"/>
</dbReference>
<dbReference type="InterPro" id="IPR051711">
    <property type="entry name" value="Stress_Response_Reg"/>
</dbReference>
<protein>
    <recommendedName>
        <fullName evidence="6">Zn(2)-C6 fungal-type domain-containing protein</fullName>
    </recommendedName>
</protein>
<evidence type="ECO:0000256" key="2">
    <source>
        <dbReference type="ARBA" id="ARBA00023015"/>
    </source>
</evidence>
<dbReference type="GO" id="GO:0005634">
    <property type="term" value="C:nucleus"/>
    <property type="evidence" value="ECO:0007669"/>
    <property type="project" value="UniProtKB-SubCell"/>
</dbReference>
<name>A0AAD7BLA1_9AGAR</name>
<dbReference type="GO" id="GO:0045944">
    <property type="term" value="P:positive regulation of transcription by RNA polymerase II"/>
    <property type="evidence" value="ECO:0007669"/>
    <property type="project" value="TreeGrafter"/>
</dbReference>
<dbReference type="SMART" id="SM00066">
    <property type="entry name" value="GAL4"/>
    <property type="match status" value="1"/>
</dbReference>
<dbReference type="Pfam" id="PF00172">
    <property type="entry name" value="Zn_clus"/>
    <property type="match status" value="1"/>
</dbReference>
<evidence type="ECO:0000256" key="5">
    <source>
        <dbReference type="ARBA" id="ARBA00023242"/>
    </source>
</evidence>
<dbReference type="PROSITE" id="PS50048">
    <property type="entry name" value="ZN2_CY6_FUNGAL_2"/>
    <property type="match status" value="1"/>
</dbReference>
<dbReference type="PROSITE" id="PS00463">
    <property type="entry name" value="ZN2_CY6_FUNGAL_1"/>
    <property type="match status" value="1"/>
</dbReference>
<evidence type="ECO:0000259" key="6">
    <source>
        <dbReference type="PROSITE" id="PS50048"/>
    </source>
</evidence>
<feature type="domain" description="Zn(2)-C6 fungal-type" evidence="6">
    <location>
        <begin position="46"/>
        <end position="79"/>
    </location>
</feature>
<comment type="caution">
    <text evidence="7">The sequence shown here is derived from an EMBL/GenBank/DDBJ whole genome shotgun (WGS) entry which is preliminary data.</text>
</comment>
<dbReference type="Proteomes" id="UP001221142">
    <property type="component" value="Unassembled WGS sequence"/>
</dbReference>
<gene>
    <name evidence="7" type="ORF">FB45DRAFT_1086356</name>
</gene>
<evidence type="ECO:0000256" key="3">
    <source>
        <dbReference type="ARBA" id="ARBA00023125"/>
    </source>
</evidence>
<keyword evidence="4" id="KW-0804">Transcription</keyword>
<evidence type="ECO:0000256" key="4">
    <source>
        <dbReference type="ARBA" id="ARBA00023163"/>
    </source>
</evidence>
<dbReference type="InterPro" id="IPR036864">
    <property type="entry name" value="Zn2-C6_fun-type_DNA-bd_sf"/>
</dbReference>